<comment type="catalytic activity">
    <reaction evidence="6 9 10">
        <text>4-methyl-5-(2-phosphooxyethyl)-thiazole + 4-amino-2-methyl-5-(diphosphooxymethyl)pyrimidine + H(+) = thiamine phosphate + diphosphate</text>
        <dbReference type="Rhea" id="RHEA:22328"/>
        <dbReference type="ChEBI" id="CHEBI:15378"/>
        <dbReference type="ChEBI" id="CHEBI:33019"/>
        <dbReference type="ChEBI" id="CHEBI:37575"/>
        <dbReference type="ChEBI" id="CHEBI:57841"/>
        <dbReference type="ChEBI" id="CHEBI:58296"/>
        <dbReference type="EC" id="2.5.1.3"/>
    </reaction>
</comment>
<dbReference type="GO" id="GO:0004789">
    <property type="term" value="F:thiamine-phosphate diphosphorylase activity"/>
    <property type="evidence" value="ECO:0007669"/>
    <property type="project" value="UniProtKB-UniRule"/>
</dbReference>
<dbReference type="Pfam" id="PF02581">
    <property type="entry name" value="TMP-TENI"/>
    <property type="match status" value="1"/>
</dbReference>
<dbReference type="NCBIfam" id="TIGR00693">
    <property type="entry name" value="thiE"/>
    <property type="match status" value="1"/>
</dbReference>
<comment type="pathway">
    <text evidence="1 9 11">Cofactor biosynthesis; thiamine diphosphate biosynthesis; thiamine phosphate from 4-amino-2-methyl-5-diphosphomethylpyrimidine and 4-methyl-5-(2-phosphoethyl)-thiazole: step 1/1.</text>
</comment>
<dbReference type="InterPro" id="IPR013785">
    <property type="entry name" value="Aldolase_TIM"/>
</dbReference>
<dbReference type="GO" id="GO:0005737">
    <property type="term" value="C:cytoplasm"/>
    <property type="evidence" value="ECO:0007669"/>
    <property type="project" value="TreeGrafter"/>
</dbReference>
<keyword evidence="2 9" id="KW-0808">Transferase</keyword>
<dbReference type="HAMAP" id="MF_00097">
    <property type="entry name" value="TMP_synthase"/>
    <property type="match status" value="1"/>
</dbReference>
<comment type="catalytic activity">
    <reaction evidence="7 9 10">
        <text>2-(2-carboxy-4-methylthiazol-5-yl)ethyl phosphate + 4-amino-2-methyl-5-(diphosphooxymethyl)pyrimidine + 2 H(+) = thiamine phosphate + CO2 + diphosphate</text>
        <dbReference type="Rhea" id="RHEA:47848"/>
        <dbReference type="ChEBI" id="CHEBI:15378"/>
        <dbReference type="ChEBI" id="CHEBI:16526"/>
        <dbReference type="ChEBI" id="CHEBI:33019"/>
        <dbReference type="ChEBI" id="CHEBI:37575"/>
        <dbReference type="ChEBI" id="CHEBI:57841"/>
        <dbReference type="ChEBI" id="CHEBI:62890"/>
        <dbReference type="EC" id="2.5.1.3"/>
    </reaction>
</comment>
<dbReference type="InterPro" id="IPR036206">
    <property type="entry name" value="ThiamineP_synth_sf"/>
</dbReference>
<dbReference type="InterPro" id="IPR034291">
    <property type="entry name" value="TMP_synthase"/>
</dbReference>
<organism evidence="13 14">
    <name type="scientific">Paludibacterium purpuratum</name>
    <dbReference type="NCBI Taxonomy" id="1144873"/>
    <lineage>
        <taxon>Bacteria</taxon>
        <taxon>Pseudomonadati</taxon>
        <taxon>Pseudomonadota</taxon>
        <taxon>Betaproteobacteria</taxon>
        <taxon>Neisseriales</taxon>
        <taxon>Chromobacteriaceae</taxon>
        <taxon>Paludibacterium</taxon>
    </lineage>
</organism>
<evidence type="ECO:0000256" key="9">
    <source>
        <dbReference type="HAMAP-Rule" id="MF_00097"/>
    </source>
</evidence>
<accession>A0A4R7AXT0</accession>
<sequence length="208" mass="22547">MNRRHKIKGLYAITQNIVDDNHLEQVRRVLAGGASVLQYRSKSPDNALKYRQGKLLHALCREYDVLFIVNDDLDLAIKLKADGVHLGREDMTVRQARVALGSRAVIGASCYDSLDIARQAKQDGADYLAFGAVYPSSTKPHAVLAPLSLFTRARSEFELPLVAIGGINAANAQAVVDAGADALAMIQGVFASPDPYQAALDIARLFVD</sequence>
<keyword evidence="3 9" id="KW-0479">Metal-binding</keyword>
<comment type="catalytic activity">
    <reaction evidence="8 9 10">
        <text>2-[(2R,5Z)-2-carboxy-4-methylthiazol-5(2H)-ylidene]ethyl phosphate + 4-amino-2-methyl-5-(diphosphooxymethyl)pyrimidine + 2 H(+) = thiamine phosphate + CO2 + diphosphate</text>
        <dbReference type="Rhea" id="RHEA:47844"/>
        <dbReference type="ChEBI" id="CHEBI:15378"/>
        <dbReference type="ChEBI" id="CHEBI:16526"/>
        <dbReference type="ChEBI" id="CHEBI:33019"/>
        <dbReference type="ChEBI" id="CHEBI:37575"/>
        <dbReference type="ChEBI" id="CHEBI:57841"/>
        <dbReference type="ChEBI" id="CHEBI:62899"/>
        <dbReference type="EC" id="2.5.1.3"/>
    </reaction>
</comment>
<feature type="binding site" evidence="9">
    <location>
        <position position="70"/>
    </location>
    <ligand>
        <name>4-amino-2-methyl-5-(diphosphooxymethyl)pyrimidine</name>
        <dbReference type="ChEBI" id="CHEBI:57841"/>
    </ligand>
</feature>
<dbReference type="EMBL" id="SNZP01000016">
    <property type="protein sequence ID" value="TDR72479.1"/>
    <property type="molecule type" value="Genomic_DNA"/>
</dbReference>
<dbReference type="UniPathway" id="UPA00060">
    <property type="reaction ID" value="UER00141"/>
</dbReference>
<dbReference type="OrthoDB" id="9810880at2"/>
<evidence type="ECO:0000256" key="7">
    <source>
        <dbReference type="ARBA" id="ARBA00047851"/>
    </source>
</evidence>
<evidence type="ECO:0000256" key="8">
    <source>
        <dbReference type="ARBA" id="ARBA00047883"/>
    </source>
</evidence>
<comment type="caution">
    <text evidence="9">Lacks conserved residue(s) required for the propagation of feature annotation.</text>
</comment>
<keyword evidence="14" id="KW-1185">Reference proteome</keyword>
<evidence type="ECO:0000313" key="13">
    <source>
        <dbReference type="EMBL" id="TDR72479.1"/>
    </source>
</evidence>
<dbReference type="Proteomes" id="UP000295611">
    <property type="component" value="Unassembled WGS sequence"/>
</dbReference>
<reference evidence="13 14" key="1">
    <citation type="submission" date="2019-03" db="EMBL/GenBank/DDBJ databases">
        <title>Genomic Encyclopedia of Type Strains, Phase III (KMG-III): the genomes of soil and plant-associated and newly described type strains.</title>
        <authorList>
            <person name="Whitman W."/>
        </authorList>
    </citation>
    <scope>NUCLEOTIDE SEQUENCE [LARGE SCALE GENOMIC DNA]</scope>
    <source>
        <strain evidence="13 14">CECT 8976</strain>
    </source>
</reference>
<comment type="caution">
    <text evidence="13">The sequence shown here is derived from an EMBL/GenBank/DDBJ whole genome shotgun (WGS) entry which is preliminary data.</text>
</comment>
<feature type="binding site" evidence="9">
    <location>
        <position position="90"/>
    </location>
    <ligand>
        <name>Mg(2+)</name>
        <dbReference type="ChEBI" id="CHEBI:18420"/>
    </ligand>
</feature>
<name>A0A4R7AXT0_9NEIS</name>
<keyword evidence="5 9" id="KW-0784">Thiamine biosynthesis</keyword>
<evidence type="ECO:0000256" key="4">
    <source>
        <dbReference type="ARBA" id="ARBA00022842"/>
    </source>
</evidence>
<feature type="binding site" evidence="9">
    <location>
        <position position="139"/>
    </location>
    <ligand>
        <name>4-amino-2-methyl-5-(diphosphooxymethyl)pyrimidine</name>
        <dbReference type="ChEBI" id="CHEBI:57841"/>
    </ligand>
</feature>
<evidence type="ECO:0000256" key="10">
    <source>
        <dbReference type="RuleBase" id="RU003826"/>
    </source>
</evidence>
<dbReference type="Gene3D" id="3.20.20.70">
    <property type="entry name" value="Aldolase class I"/>
    <property type="match status" value="1"/>
</dbReference>
<evidence type="ECO:0000256" key="3">
    <source>
        <dbReference type="ARBA" id="ARBA00022723"/>
    </source>
</evidence>
<dbReference type="PANTHER" id="PTHR20857:SF15">
    <property type="entry name" value="THIAMINE-PHOSPHATE SYNTHASE"/>
    <property type="match status" value="1"/>
</dbReference>
<feature type="domain" description="Thiamine phosphate synthase/TenI" evidence="12">
    <location>
        <begin position="10"/>
        <end position="189"/>
    </location>
</feature>
<dbReference type="SUPFAM" id="SSF51391">
    <property type="entry name" value="Thiamin phosphate synthase"/>
    <property type="match status" value="1"/>
</dbReference>
<dbReference type="AlphaFoldDB" id="A0A4R7AXT0"/>
<comment type="similarity">
    <text evidence="9 10">Belongs to the thiamine-phosphate synthase family.</text>
</comment>
<proteinExistence type="inferred from homology"/>
<dbReference type="EC" id="2.5.1.3" evidence="9"/>
<gene>
    <name evidence="9" type="primary">thiE</name>
    <name evidence="13" type="ORF">DFP86_11643</name>
</gene>
<feature type="binding site" evidence="9">
    <location>
        <position position="166"/>
    </location>
    <ligand>
        <name>2-[(2R,5Z)-2-carboxy-4-methylthiazol-5(2H)-ylidene]ethyl phosphate</name>
        <dbReference type="ChEBI" id="CHEBI:62899"/>
    </ligand>
</feature>
<dbReference type="GO" id="GO:0009228">
    <property type="term" value="P:thiamine biosynthetic process"/>
    <property type="evidence" value="ECO:0007669"/>
    <property type="project" value="UniProtKB-KW"/>
</dbReference>
<dbReference type="CDD" id="cd00564">
    <property type="entry name" value="TMP_TenI"/>
    <property type="match status" value="1"/>
</dbReference>
<dbReference type="InterPro" id="IPR022998">
    <property type="entry name" value="ThiamineP_synth_TenI"/>
</dbReference>
<evidence type="ECO:0000256" key="2">
    <source>
        <dbReference type="ARBA" id="ARBA00022679"/>
    </source>
</evidence>
<feature type="binding site" evidence="9">
    <location>
        <position position="71"/>
    </location>
    <ligand>
        <name>Mg(2+)</name>
        <dbReference type="ChEBI" id="CHEBI:18420"/>
    </ligand>
</feature>
<dbReference type="PANTHER" id="PTHR20857">
    <property type="entry name" value="THIAMINE-PHOSPHATE PYROPHOSPHORYLASE"/>
    <property type="match status" value="1"/>
</dbReference>
<dbReference type="GO" id="GO:0009229">
    <property type="term" value="P:thiamine diphosphate biosynthetic process"/>
    <property type="evidence" value="ECO:0007669"/>
    <property type="project" value="UniProtKB-UniRule"/>
</dbReference>
<feature type="binding site" evidence="9">
    <location>
        <begin position="136"/>
        <end position="138"/>
    </location>
    <ligand>
        <name>2-[(2R,5Z)-2-carboxy-4-methylthiazol-5(2H)-ylidene]ethyl phosphate</name>
        <dbReference type="ChEBI" id="CHEBI:62899"/>
    </ligand>
</feature>
<evidence type="ECO:0000313" key="14">
    <source>
        <dbReference type="Proteomes" id="UP000295611"/>
    </source>
</evidence>
<feature type="binding site" evidence="9">
    <location>
        <begin position="38"/>
        <end position="42"/>
    </location>
    <ligand>
        <name>4-amino-2-methyl-5-(diphosphooxymethyl)pyrimidine</name>
        <dbReference type="ChEBI" id="CHEBI:57841"/>
    </ligand>
</feature>
<evidence type="ECO:0000256" key="6">
    <source>
        <dbReference type="ARBA" id="ARBA00047334"/>
    </source>
</evidence>
<feature type="binding site" evidence="9">
    <location>
        <position position="109"/>
    </location>
    <ligand>
        <name>4-amino-2-methyl-5-(diphosphooxymethyl)pyrimidine</name>
        <dbReference type="ChEBI" id="CHEBI:57841"/>
    </ligand>
</feature>
<evidence type="ECO:0000256" key="1">
    <source>
        <dbReference type="ARBA" id="ARBA00005165"/>
    </source>
</evidence>
<evidence type="ECO:0000256" key="5">
    <source>
        <dbReference type="ARBA" id="ARBA00022977"/>
    </source>
</evidence>
<evidence type="ECO:0000256" key="11">
    <source>
        <dbReference type="RuleBase" id="RU004253"/>
    </source>
</evidence>
<comment type="function">
    <text evidence="9">Condenses 4-methyl-5-(beta-hydroxyethyl)thiazole monophosphate (THZ-P) and 2-methyl-4-amino-5-hydroxymethyl pyrimidine pyrophosphate (HMP-PP) to form thiamine monophosphate (TMP).</text>
</comment>
<keyword evidence="4 9" id="KW-0460">Magnesium</keyword>
<dbReference type="RefSeq" id="WP_133683481.1">
    <property type="nucleotide sequence ID" value="NZ_SNZP01000016.1"/>
</dbReference>
<evidence type="ECO:0000259" key="12">
    <source>
        <dbReference type="Pfam" id="PF02581"/>
    </source>
</evidence>
<protein>
    <recommendedName>
        <fullName evidence="9">Thiamine-phosphate synthase</fullName>
        <shortName evidence="9">TP synthase</shortName>
        <shortName evidence="9">TPS</shortName>
        <ecNumber evidence="9">2.5.1.3</ecNumber>
    </recommendedName>
    <alternativeName>
        <fullName evidence="9">Thiamine-phosphate pyrophosphorylase</fullName>
        <shortName evidence="9">TMP pyrophosphorylase</shortName>
        <shortName evidence="9">TMP-PPase</shortName>
    </alternativeName>
</protein>
<comment type="cofactor">
    <cofactor evidence="9">
        <name>Mg(2+)</name>
        <dbReference type="ChEBI" id="CHEBI:18420"/>
    </cofactor>
    <text evidence="9">Binds 1 Mg(2+) ion per subunit.</text>
</comment>
<dbReference type="GO" id="GO:0000287">
    <property type="term" value="F:magnesium ion binding"/>
    <property type="evidence" value="ECO:0007669"/>
    <property type="project" value="UniProtKB-UniRule"/>
</dbReference>